<proteinExistence type="predicted"/>
<reference evidence="2" key="1">
    <citation type="journal article" date="2017" name="Nat. Commun.">
        <title>The asparagus genome sheds light on the origin and evolution of a young Y chromosome.</title>
        <authorList>
            <person name="Harkess A."/>
            <person name="Zhou J."/>
            <person name="Xu C."/>
            <person name="Bowers J.E."/>
            <person name="Van der Hulst R."/>
            <person name="Ayyampalayam S."/>
            <person name="Mercati F."/>
            <person name="Riccardi P."/>
            <person name="McKain M.R."/>
            <person name="Kakrana A."/>
            <person name="Tang H."/>
            <person name="Ray J."/>
            <person name="Groenendijk J."/>
            <person name="Arikit S."/>
            <person name="Mathioni S.M."/>
            <person name="Nakano M."/>
            <person name="Shan H."/>
            <person name="Telgmann-Rauber A."/>
            <person name="Kanno A."/>
            <person name="Yue Z."/>
            <person name="Chen H."/>
            <person name="Li W."/>
            <person name="Chen Y."/>
            <person name="Xu X."/>
            <person name="Zhang Y."/>
            <person name="Luo S."/>
            <person name="Chen H."/>
            <person name="Gao J."/>
            <person name="Mao Z."/>
            <person name="Pires J.C."/>
            <person name="Luo M."/>
            <person name="Kudrna D."/>
            <person name="Wing R.A."/>
            <person name="Meyers B.C."/>
            <person name="Yi K."/>
            <person name="Kong H."/>
            <person name="Lavrijsen P."/>
            <person name="Sunseri F."/>
            <person name="Falavigna A."/>
            <person name="Ye Y."/>
            <person name="Leebens-Mack J.H."/>
            <person name="Chen G."/>
        </authorList>
    </citation>
    <scope>NUCLEOTIDE SEQUENCE [LARGE SCALE GENOMIC DNA]</scope>
    <source>
        <strain evidence="2">cv. DH0086</strain>
    </source>
</reference>
<evidence type="ECO:0000313" key="2">
    <source>
        <dbReference type="Proteomes" id="UP000243459"/>
    </source>
</evidence>
<protein>
    <submittedName>
        <fullName evidence="1">Uncharacterized protein</fullName>
    </submittedName>
</protein>
<dbReference type="EMBL" id="CM007382">
    <property type="protein sequence ID" value="ONK77871.1"/>
    <property type="molecule type" value="Genomic_DNA"/>
</dbReference>
<organism evidence="1 2">
    <name type="scientific">Asparagus officinalis</name>
    <name type="common">Garden asparagus</name>
    <dbReference type="NCBI Taxonomy" id="4686"/>
    <lineage>
        <taxon>Eukaryota</taxon>
        <taxon>Viridiplantae</taxon>
        <taxon>Streptophyta</taxon>
        <taxon>Embryophyta</taxon>
        <taxon>Tracheophyta</taxon>
        <taxon>Spermatophyta</taxon>
        <taxon>Magnoliopsida</taxon>
        <taxon>Liliopsida</taxon>
        <taxon>Asparagales</taxon>
        <taxon>Asparagaceae</taxon>
        <taxon>Asparagoideae</taxon>
        <taxon>Asparagus</taxon>
    </lineage>
</organism>
<name>A0A5P1FMG6_ASPOF</name>
<keyword evidence="2" id="KW-1185">Reference proteome</keyword>
<gene>
    <name evidence="1" type="ORF">A4U43_C02F11680</name>
</gene>
<dbReference type="AlphaFoldDB" id="A0A5P1FMG6"/>
<evidence type="ECO:0000313" key="1">
    <source>
        <dbReference type="EMBL" id="ONK77871.1"/>
    </source>
</evidence>
<dbReference type="Gramene" id="ONK77871">
    <property type="protein sequence ID" value="ONK77871"/>
    <property type="gene ID" value="A4U43_C02F11680"/>
</dbReference>
<dbReference type="Proteomes" id="UP000243459">
    <property type="component" value="Chromosome 2"/>
</dbReference>
<sequence>MPTYFPPSGRFELVTPFVGASSILTSMPVIEGLKGKGHQALNLLMMKAQVAILEESKVLSTGVEIVPTDVSATTVMVARMKAAQHQKEELELDLAELTKK</sequence>
<accession>A0A5P1FMG6</accession>